<accession>A0A4P7NJS9</accession>
<evidence type="ECO:0000313" key="1">
    <source>
        <dbReference type="EMBL" id="QBZ62325.1"/>
    </source>
</evidence>
<dbReference type="AlphaFoldDB" id="A0A4P7NJS9"/>
<dbReference type="OMA" id="NHAVFDT"/>
<reference evidence="1 2" key="1">
    <citation type="journal article" date="2019" name="Mol. Biol. Evol.">
        <title>Blast fungal genomes show frequent chromosomal changes, gene gains and losses, and effector gene turnover.</title>
        <authorList>
            <person name="Gomez Luciano L.B."/>
            <person name="Jason Tsai I."/>
            <person name="Chuma I."/>
            <person name="Tosa Y."/>
            <person name="Chen Y.H."/>
            <person name="Li J.Y."/>
            <person name="Li M.Y."/>
            <person name="Jade Lu M.Y."/>
            <person name="Nakayashiki H."/>
            <person name="Li W.H."/>
        </authorList>
    </citation>
    <scope>NUCLEOTIDE SEQUENCE [LARGE SCALE GENOMIC DNA]</scope>
    <source>
        <strain evidence="1">MZ5-1-6</strain>
    </source>
</reference>
<dbReference type="VEuPathDB" id="FungiDB:M_BR32_EuGene_00027241"/>
<gene>
    <name evidence="1" type="ORF">PoMZ_11204</name>
</gene>
<dbReference type="Proteomes" id="UP000294847">
    <property type="component" value="Chromosome 5"/>
</dbReference>
<dbReference type="EMBL" id="CP034208">
    <property type="protein sequence ID" value="QBZ62325.1"/>
    <property type="molecule type" value="Genomic_DNA"/>
</dbReference>
<evidence type="ECO:0000313" key="2">
    <source>
        <dbReference type="Proteomes" id="UP000294847"/>
    </source>
</evidence>
<proteinExistence type="predicted"/>
<organism evidence="1 2">
    <name type="scientific">Pyricularia oryzae</name>
    <name type="common">Rice blast fungus</name>
    <name type="synonym">Magnaporthe oryzae</name>
    <dbReference type="NCBI Taxonomy" id="318829"/>
    <lineage>
        <taxon>Eukaryota</taxon>
        <taxon>Fungi</taxon>
        <taxon>Dikarya</taxon>
        <taxon>Ascomycota</taxon>
        <taxon>Pezizomycotina</taxon>
        <taxon>Sordariomycetes</taxon>
        <taxon>Sordariomycetidae</taxon>
        <taxon>Magnaporthales</taxon>
        <taxon>Pyriculariaceae</taxon>
        <taxon>Pyricularia</taxon>
    </lineage>
</organism>
<name>A0A4P7NJS9_PYROR</name>
<sequence length="54" mass="5397">MESANHAVFDTASLGSGGARLDLSGQALDATVCALDRAFAGQAFYSGFVTSAIG</sequence>
<protein>
    <submittedName>
        <fullName evidence="1">Uncharacterized protein</fullName>
    </submittedName>
</protein>